<dbReference type="RefSeq" id="WP_008389351.1">
    <property type="nucleotide sequence ID" value="NZ_AOIV01000041.1"/>
</dbReference>
<dbReference type="InParanoid" id="M0CZK8"/>
<reference evidence="1 2" key="1">
    <citation type="journal article" date="2014" name="PLoS Genet.">
        <title>Phylogenetically driven sequencing of extremely halophilic archaea reveals strategies for static and dynamic osmo-response.</title>
        <authorList>
            <person name="Becker E.A."/>
            <person name="Seitzer P.M."/>
            <person name="Tritt A."/>
            <person name="Larsen D."/>
            <person name="Krusor M."/>
            <person name="Yao A.I."/>
            <person name="Wu D."/>
            <person name="Madern D."/>
            <person name="Eisen J.A."/>
            <person name="Darling A.E."/>
            <person name="Facciotti M.T."/>
        </authorList>
    </citation>
    <scope>NUCLEOTIDE SEQUENCE [LARGE SCALE GENOMIC DNA]</scope>
    <source>
        <strain evidence="1 2">JCM 14848</strain>
    </source>
</reference>
<proteinExistence type="predicted"/>
<accession>M0CZK8</accession>
<keyword evidence="2" id="KW-1185">Reference proteome</keyword>
<dbReference type="Proteomes" id="UP000011513">
    <property type="component" value="Unassembled WGS sequence"/>
</dbReference>
<dbReference type="AlphaFoldDB" id="M0CZK8"/>
<dbReference type="Pfam" id="PF24019">
    <property type="entry name" value="DUF7332"/>
    <property type="match status" value="1"/>
</dbReference>
<name>M0CZK8_HALPD</name>
<dbReference type="InterPro" id="IPR055756">
    <property type="entry name" value="DUF7332"/>
</dbReference>
<protein>
    <submittedName>
        <fullName evidence="1">Uncharacterized protein</fullName>
    </submittedName>
</protein>
<dbReference type="EMBL" id="AOIV01000041">
    <property type="protein sequence ID" value="ELZ27334.1"/>
    <property type="molecule type" value="Genomic_DNA"/>
</dbReference>
<comment type="caution">
    <text evidence="1">The sequence shown here is derived from an EMBL/GenBank/DDBJ whole genome shotgun (WGS) entry which is preliminary data.</text>
</comment>
<organism evidence="1 2">
    <name type="scientific">Halogeometricum pallidum JCM 14848</name>
    <dbReference type="NCBI Taxonomy" id="1227487"/>
    <lineage>
        <taxon>Archaea</taxon>
        <taxon>Methanobacteriati</taxon>
        <taxon>Methanobacteriota</taxon>
        <taxon>Stenosarchaea group</taxon>
        <taxon>Halobacteria</taxon>
        <taxon>Halobacteriales</taxon>
        <taxon>Haloferacaceae</taxon>
        <taxon>Halogeometricum</taxon>
    </lineage>
</organism>
<gene>
    <name evidence="1" type="ORF">C474_18349</name>
</gene>
<dbReference type="eggNOG" id="arCOG08118">
    <property type="taxonomic scope" value="Archaea"/>
</dbReference>
<evidence type="ECO:0000313" key="1">
    <source>
        <dbReference type="EMBL" id="ELZ27334.1"/>
    </source>
</evidence>
<dbReference type="OrthoDB" id="328061at2157"/>
<evidence type="ECO:0000313" key="2">
    <source>
        <dbReference type="Proteomes" id="UP000011513"/>
    </source>
</evidence>
<sequence>MIRLSRALSVVLVVAVLAAAAAVPVAGQAGDGDDTDAAAGESTELRCFPPGGHELDIGTEGPGIAVAVHTSLFTNLGDEGALGIEAEGSALNATIIELRTGVVFDGVGPLGRFLSDPFSRFAVLFDYSFELPMFAGMVDSPGYESDESPVKGVESRGCGT</sequence>